<comment type="similarity">
    <text evidence="2 6">Belongs to the XK family.</text>
</comment>
<sequence>MNPTDAPTALKAIKRPERMKSSTVISSVFSLFSVSWLASKLWFQLRKRIFYASPCELLQLSTLLYYLYNLFLLTGRLLAVGVFVASVGFLHLLYVLLIQVCLTALTDVAVTWGHEKRSKRSKENVVHGFWKLSPSFSTFPSQ</sequence>
<dbReference type="Proteomes" id="UP000281553">
    <property type="component" value="Unassembled WGS sequence"/>
</dbReference>
<reference evidence="7 8" key="1">
    <citation type="submission" date="2018-11" db="EMBL/GenBank/DDBJ databases">
        <authorList>
            <consortium name="Pathogen Informatics"/>
        </authorList>
    </citation>
    <scope>NUCLEOTIDE SEQUENCE [LARGE SCALE GENOMIC DNA]</scope>
</reference>
<evidence type="ECO:0000256" key="5">
    <source>
        <dbReference type="ARBA" id="ARBA00023136"/>
    </source>
</evidence>
<keyword evidence="8" id="KW-1185">Reference proteome</keyword>
<evidence type="ECO:0000256" key="2">
    <source>
        <dbReference type="ARBA" id="ARBA00008789"/>
    </source>
</evidence>
<evidence type="ECO:0000256" key="6">
    <source>
        <dbReference type="RuleBase" id="RU910716"/>
    </source>
</evidence>
<evidence type="ECO:0000313" key="7">
    <source>
        <dbReference type="EMBL" id="VDN15801.1"/>
    </source>
</evidence>
<evidence type="ECO:0000256" key="3">
    <source>
        <dbReference type="ARBA" id="ARBA00022692"/>
    </source>
</evidence>
<proteinExistence type="inferred from homology"/>
<protein>
    <recommendedName>
        <fullName evidence="6">XK-related protein</fullName>
    </recommendedName>
</protein>
<keyword evidence="3 6" id="KW-0812">Transmembrane</keyword>
<evidence type="ECO:0000313" key="8">
    <source>
        <dbReference type="Proteomes" id="UP000281553"/>
    </source>
</evidence>
<feature type="transmembrane region" description="Helical" evidence="6">
    <location>
        <begin position="24"/>
        <end position="43"/>
    </location>
</feature>
<dbReference type="GO" id="GO:0005886">
    <property type="term" value="C:plasma membrane"/>
    <property type="evidence" value="ECO:0007669"/>
    <property type="project" value="UniProtKB-ARBA"/>
</dbReference>
<comment type="subcellular location">
    <subcellularLocation>
        <location evidence="1 6">Membrane</location>
        <topology evidence="1 6">Multi-pass membrane protein</topology>
    </subcellularLocation>
</comment>
<evidence type="ECO:0000256" key="4">
    <source>
        <dbReference type="ARBA" id="ARBA00022989"/>
    </source>
</evidence>
<accession>A0A3P7MD26</accession>
<dbReference type="InterPro" id="IPR018629">
    <property type="entry name" value="XK-rel"/>
</dbReference>
<feature type="transmembrane region" description="Helical" evidence="6">
    <location>
        <begin position="91"/>
        <end position="112"/>
    </location>
</feature>
<organism evidence="7 8">
    <name type="scientific">Dibothriocephalus latus</name>
    <name type="common">Fish tapeworm</name>
    <name type="synonym">Diphyllobothrium latum</name>
    <dbReference type="NCBI Taxonomy" id="60516"/>
    <lineage>
        <taxon>Eukaryota</taxon>
        <taxon>Metazoa</taxon>
        <taxon>Spiralia</taxon>
        <taxon>Lophotrochozoa</taxon>
        <taxon>Platyhelminthes</taxon>
        <taxon>Cestoda</taxon>
        <taxon>Eucestoda</taxon>
        <taxon>Diphyllobothriidea</taxon>
        <taxon>Diphyllobothriidae</taxon>
        <taxon>Dibothriocephalus</taxon>
    </lineage>
</organism>
<keyword evidence="5 6" id="KW-0472">Membrane</keyword>
<dbReference type="AlphaFoldDB" id="A0A3P7MD26"/>
<gene>
    <name evidence="7" type="ORF">DILT_LOCUS11632</name>
</gene>
<dbReference type="Pfam" id="PF09815">
    <property type="entry name" value="XK-related"/>
    <property type="match status" value="1"/>
</dbReference>
<feature type="transmembrane region" description="Helical" evidence="6">
    <location>
        <begin position="63"/>
        <end position="85"/>
    </location>
</feature>
<evidence type="ECO:0000256" key="1">
    <source>
        <dbReference type="ARBA" id="ARBA00004141"/>
    </source>
</evidence>
<name>A0A3P7MD26_DIBLA</name>
<keyword evidence="4 6" id="KW-1133">Transmembrane helix</keyword>
<dbReference type="EMBL" id="UYRU01063677">
    <property type="protein sequence ID" value="VDN15801.1"/>
    <property type="molecule type" value="Genomic_DNA"/>
</dbReference>